<accession>A0A7X0YP78</accession>
<comment type="caution">
    <text evidence="1">The sequence shown here is derived from an EMBL/GenBank/DDBJ whole genome shotgun (WGS) entry which is preliminary data.</text>
</comment>
<dbReference type="RefSeq" id="WP_185511751.1">
    <property type="nucleotide sequence ID" value="NZ_JAARWV010000003.1"/>
</dbReference>
<gene>
    <name evidence="1" type="ORF">HCB06_12775</name>
</gene>
<evidence type="ECO:0000313" key="2">
    <source>
        <dbReference type="Proteomes" id="UP000529446"/>
    </source>
</evidence>
<dbReference type="InterPro" id="IPR028259">
    <property type="entry name" value="AP2-like_int_N"/>
</dbReference>
<protein>
    <submittedName>
        <fullName evidence="1">Uncharacterized protein</fullName>
    </submittedName>
</protein>
<dbReference type="Proteomes" id="UP000529446">
    <property type="component" value="Unassembled WGS sequence"/>
</dbReference>
<reference evidence="1 2" key="1">
    <citation type="submission" date="2020-03" db="EMBL/GenBank/DDBJ databases">
        <title>Soil Listeria distribution.</title>
        <authorList>
            <person name="Liao J."/>
            <person name="Wiedmann M."/>
        </authorList>
    </citation>
    <scope>NUCLEOTIDE SEQUENCE [LARGE SCALE GENOMIC DNA]</scope>
    <source>
        <strain evidence="1 2">FSL L7-0360</strain>
    </source>
</reference>
<proteinExistence type="predicted"/>
<organism evidence="1 2">
    <name type="scientific">Listeria booriae</name>
    <dbReference type="NCBI Taxonomy" id="1552123"/>
    <lineage>
        <taxon>Bacteria</taxon>
        <taxon>Bacillati</taxon>
        <taxon>Bacillota</taxon>
        <taxon>Bacilli</taxon>
        <taxon>Bacillales</taxon>
        <taxon>Listeriaceae</taxon>
        <taxon>Listeria</taxon>
    </lineage>
</organism>
<dbReference type="EMBL" id="JAARXI010000006">
    <property type="protein sequence ID" value="MBC2117496.1"/>
    <property type="molecule type" value="Genomic_DNA"/>
</dbReference>
<dbReference type="Pfam" id="PF14657">
    <property type="entry name" value="Arm-DNA-bind_4"/>
    <property type="match status" value="1"/>
</dbReference>
<evidence type="ECO:0000313" key="1">
    <source>
        <dbReference type="EMBL" id="MBC2117496.1"/>
    </source>
</evidence>
<sequence>MASYRKRNGTWEYRIRYTDPATGKQKEKSVAGFKRKADCIEAAAEAEKK</sequence>
<dbReference type="AlphaFoldDB" id="A0A7X0YP78"/>
<name>A0A7X0YP78_9LIST</name>